<accession>A0AA37Q8P6</accession>
<sequence>MVGLVILVVLLALLLSLAAASFKIVGQAEVMVVERLGRFHRIAPSGLNILIPLIERPRAIDVRYLEADLAGAKKMVARTTTRIDLREQVLNFPSQPVITKDNVTIDIDAVLYYRVADPQKATYAVQNLPYALETLTRTTLRNIVGEMELDQTLASRDMINRRMREVIEEAAISWGVDVTRVELQSIDPPRDIQQSMELVMRAERERRAAVTNAEAHKRAQILEAEGARESQVRRAEGEREAAVLRAQGQAEARLAMAEAESEAIRRIAASLPEGQAANYLLSVKYLEALPGLAQGKGSTIFLPSEAAGVMGALGGLRQLLGAGGPVTPGPAAGDDRATPRLGPTGATGAHPALGAGGYFPPPTVAPLPAVGRSELQPVRASPTDSGVPRPGDAGQG</sequence>
<name>A0AA37Q8P6_9BACT</name>
<comment type="similarity">
    <text evidence="2">Belongs to the band 7/mec-2 family.</text>
</comment>
<dbReference type="PANTHER" id="PTHR43327:SF10">
    <property type="entry name" value="STOMATIN-LIKE PROTEIN 2, MITOCHONDRIAL"/>
    <property type="match status" value="1"/>
</dbReference>
<gene>
    <name evidence="5" type="ORF">rosag_48420</name>
</gene>
<feature type="region of interest" description="Disordered" evidence="3">
    <location>
        <begin position="324"/>
        <end position="396"/>
    </location>
</feature>
<feature type="domain" description="Band 7" evidence="4">
    <location>
        <begin position="20"/>
        <end position="200"/>
    </location>
</feature>
<dbReference type="InterPro" id="IPR001107">
    <property type="entry name" value="Band_7"/>
</dbReference>
<evidence type="ECO:0000256" key="1">
    <source>
        <dbReference type="ARBA" id="ARBA00004167"/>
    </source>
</evidence>
<protein>
    <submittedName>
        <fullName evidence="5">Peptidase</fullName>
    </submittedName>
</protein>
<dbReference type="Pfam" id="PF01145">
    <property type="entry name" value="Band_7"/>
    <property type="match status" value="1"/>
</dbReference>
<dbReference type="GO" id="GO:0098552">
    <property type="term" value="C:side of membrane"/>
    <property type="evidence" value="ECO:0007669"/>
    <property type="project" value="UniProtKB-ARBA"/>
</dbReference>
<dbReference type="Gene3D" id="3.30.479.30">
    <property type="entry name" value="Band 7 domain"/>
    <property type="match status" value="1"/>
</dbReference>
<keyword evidence="6" id="KW-1185">Reference proteome</keyword>
<evidence type="ECO:0000259" key="4">
    <source>
        <dbReference type="SMART" id="SM00244"/>
    </source>
</evidence>
<dbReference type="InterPro" id="IPR050710">
    <property type="entry name" value="Band7/mec-2_domain"/>
</dbReference>
<comment type="caution">
    <text evidence="5">The sequence shown here is derived from an EMBL/GenBank/DDBJ whole genome shotgun (WGS) entry which is preliminary data.</text>
</comment>
<dbReference type="EMBL" id="BRXS01000009">
    <property type="protein sequence ID" value="GLC28329.1"/>
    <property type="molecule type" value="Genomic_DNA"/>
</dbReference>
<reference evidence="5" key="1">
    <citation type="submission" date="2022-08" db="EMBL/GenBank/DDBJ databases">
        <title>Draft genome sequencing of Roseisolibacter agri AW1220.</title>
        <authorList>
            <person name="Tobiishi Y."/>
            <person name="Tonouchi A."/>
        </authorList>
    </citation>
    <scope>NUCLEOTIDE SEQUENCE</scope>
    <source>
        <strain evidence="5">AW1220</strain>
    </source>
</reference>
<dbReference type="AlphaFoldDB" id="A0AA37Q8P6"/>
<evidence type="ECO:0000256" key="2">
    <source>
        <dbReference type="ARBA" id="ARBA00008164"/>
    </source>
</evidence>
<dbReference type="FunFam" id="3.30.479.30:FF:000004">
    <property type="entry name" value="Putative membrane protease family, stomatin"/>
    <property type="match status" value="1"/>
</dbReference>
<organism evidence="5 6">
    <name type="scientific">Roseisolibacter agri</name>
    <dbReference type="NCBI Taxonomy" id="2014610"/>
    <lineage>
        <taxon>Bacteria</taxon>
        <taxon>Pseudomonadati</taxon>
        <taxon>Gemmatimonadota</taxon>
        <taxon>Gemmatimonadia</taxon>
        <taxon>Gemmatimonadales</taxon>
        <taxon>Gemmatimonadaceae</taxon>
        <taxon>Roseisolibacter</taxon>
    </lineage>
</organism>
<dbReference type="RefSeq" id="WP_284352728.1">
    <property type="nucleotide sequence ID" value="NZ_BRXS01000009.1"/>
</dbReference>
<evidence type="ECO:0000313" key="5">
    <source>
        <dbReference type="EMBL" id="GLC28329.1"/>
    </source>
</evidence>
<dbReference type="InterPro" id="IPR036013">
    <property type="entry name" value="Band_7/SPFH_dom_sf"/>
</dbReference>
<comment type="subcellular location">
    <subcellularLocation>
        <location evidence="1">Membrane</location>
        <topology evidence="1">Single-pass membrane protein</topology>
    </subcellularLocation>
</comment>
<dbReference type="GO" id="GO:0005886">
    <property type="term" value="C:plasma membrane"/>
    <property type="evidence" value="ECO:0007669"/>
    <property type="project" value="UniProtKB-ARBA"/>
</dbReference>
<evidence type="ECO:0000256" key="3">
    <source>
        <dbReference type="SAM" id="MobiDB-lite"/>
    </source>
</evidence>
<proteinExistence type="inferred from homology"/>
<dbReference type="CDD" id="cd08829">
    <property type="entry name" value="SPFH_paraslipin"/>
    <property type="match status" value="1"/>
</dbReference>
<dbReference type="SUPFAM" id="SSF117892">
    <property type="entry name" value="Band 7/SPFH domain"/>
    <property type="match status" value="1"/>
</dbReference>
<dbReference type="Proteomes" id="UP001161325">
    <property type="component" value="Unassembled WGS sequence"/>
</dbReference>
<dbReference type="PANTHER" id="PTHR43327">
    <property type="entry name" value="STOMATIN-LIKE PROTEIN 2, MITOCHONDRIAL"/>
    <property type="match status" value="1"/>
</dbReference>
<evidence type="ECO:0000313" key="6">
    <source>
        <dbReference type="Proteomes" id="UP001161325"/>
    </source>
</evidence>
<dbReference type="SMART" id="SM00244">
    <property type="entry name" value="PHB"/>
    <property type="match status" value="1"/>
</dbReference>